<dbReference type="PANTHER" id="PTHR45913">
    <property type="entry name" value="EPM2A-INTERACTING PROTEIN 1"/>
    <property type="match status" value="1"/>
</dbReference>
<reference evidence="2" key="1">
    <citation type="submission" date="2025-08" db="UniProtKB">
        <authorList>
            <consortium name="RefSeq"/>
        </authorList>
    </citation>
    <scope>IDENTIFICATION</scope>
    <source>
        <tissue evidence="2">Whole body</tissue>
    </source>
</reference>
<evidence type="ECO:0000313" key="2">
    <source>
        <dbReference type="RefSeq" id="XP_025407434.1"/>
    </source>
</evidence>
<keyword evidence="1" id="KW-1185">Reference proteome</keyword>
<dbReference type="PANTHER" id="PTHR45913:SF19">
    <property type="entry name" value="LOW QUALITY PROTEIN: ZINC FINGER BED DOMAIN-CONTAINING PROTEIN 5-LIKE"/>
    <property type="match status" value="1"/>
</dbReference>
<dbReference type="GeneID" id="112681389"/>
<proteinExistence type="predicted"/>
<dbReference type="RefSeq" id="XP_025407434.1">
    <property type="nucleotide sequence ID" value="XM_025551649.1"/>
</dbReference>
<dbReference type="OrthoDB" id="6611449at2759"/>
<sequence length="213" mass="24039">MDKWLNRATDNKSTSENCSVSSASILGSASQDVNNPMKIRKCVRKYEYINIGFTVIDVSNEPRPQCVICFEIHSNQCMKPSLLKRHLSTKHSTLENKAKYYFVRKLSEMKSTKKIISSFSGSTEKAVEASFLVNLRIAKCGKPHTIGEELILPAAKDMVTCILGVPSAKQPDMISLSNDTVRRRIESMALNVKEKLIDQHYQHELPLTKYVKS</sequence>
<protein>
    <submittedName>
        <fullName evidence="2">Zinc finger BED domain-containing protein 5-like</fullName>
    </submittedName>
</protein>
<dbReference type="AlphaFoldDB" id="A0A8B8F9B4"/>
<gene>
    <name evidence="2" type="primary">LOC112681389</name>
</gene>
<organism evidence="1 2">
    <name type="scientific">Sipha flava</name>
    <name type="common">yellow sugarcane aphid</name>
    <dbReference type="NCBI Taxonomy" id="143950"/>
    <lineage>
        <taxon>Eukaryota</taxon>
        <taxon>Metazoa</taxon>
        <taxon>Ecdysozoa</taxon>
        <taxon>Arthropoda</taxon>
        <taxon>Hexapoda</taxon>
        <taxon>Insecta</taxon>
        <taxon>Pterygota</taxon>
        <taxon>Neoptera</taxon>
        <taxon>Paraneoptera</taxon>
        <taxon>Hemiptera</taxon>
        <taxon>Sternorrhyncha</taxon>
        <taxon>Aphidomorpha</taxon>
        <taxon>Aphidoidea</taxon>
        <taxon>Aphididae</taxon>
        <taxon>Sipha</taxon>
    </lineage>
</organism>
<dbReference type="Proteomes" id="UP000694846">
    <property type="component" value="Unplaced"/>
</dbReference>
<evidence type="ECO:0000313" key="1">
    <source>
        <dbReference type="Proteomes" id="UP000694846"/>
    </source>
</evidence>
<name>A0A8B8F9B4_9HEMI</name>
<accession>A0A8B8F9B4</accession>